<evidence type="ECO:0000259" key="2">
    <source>
        <dbReference type="Pfam" id="PF00582"/>
    </source>
</evidence>
<dbReference type="PANTHER" id="PTHR46268:SF6">
    <property type="entry name" value="UNIVERSAL STRESS PROTEIN UP12"/>
    <property type="match status" value="1"/>
</dbReference>
<gene>
    <name evidence="3" type="ORF">UXQ13_20390</name>
</gene>
<comment type="similarity">
    <text evidence="1">Belongs to the universal stress protein A family.</text>
</comment>
<organism evidence="3 4">
    <name type="scientific">Klenkia terrae</name>
    <dbReference type="NCBI Taxonomy" id="1052259"/>
    <lineage>
        <taxon>Bacteria</taxon>
        <taxon>Bacillati</taxon>
        <taxon>Actinomycetota</taxon>
        <taxon>Actinomycetes</taxon>
        <taxon>Geodermatophilales</taxon>
        <taxon>Geodermatophilaceae</taxon>
        <taxon>Klenkia</taxon>
    </lineage>
</organism>
<dbReference type="Gene3D" id="3.40.50.620">
    <property type="entry name" value="HUPs"/>
    <property type="match status" value="2"/>
</dbReference>
<name>A0ABU8EDA6_9ACTN</name>
<dbReference type="SUPFAM" id="SSF52402">
    <property type="entry name" value="Adenine nucleotide alpha hydrolases-like"/>
    <property type="match status" value="2"/>
</dbReference>
<evidence type="ECO:0000313" key="4">
    <source>
        <dbReference type="Proteomes" id="UP001373496"/>
    </source>
</evidence>
<keyword evidence="4" id="KW-1185">Reference proteome</keyword>
<comment type="caution">
    <text evidence="3">The sequence shown here is derived from an EMBL/GenBank/DDBJ whole genome shotgun (WGS) entry which is preliminary data.</text>
</comment>
<accession>A0ABU8EDA6</accession>
<dbReference type="Pfam" id="PF00582">
    <property type="entry name" value="Usp"/>
    <property type="match status" value="2"/>
</dbReference>
<protein>
    <submittedName>
        <fullName evidence="3">Universal stress protein</fullName>
    </submittedName>
</protein>
<dbReference type="InterPro" id="IPR006016">
    <property type="entry name" value="UspA"/>
</dbReference>
<proteinExistence type="inferred from homology"/>
<dbReference type="Proteomes" id="UP001373496">
    <property type="component" value="Unassembled WGS sequence"/>
</dbReference>
<feature type="domain" description="UspA" evidence="2">
    <location>
        <begin position="152"/>
        <end position="283"/>
    </location>
</feature>
<dbReference type="RefSeq" id="WP_318250053.1">
    <property type="nucleotide sequence ID" value="NZ_JBAPLV010000030.1"/>
</dbReference>
<dbReference type="PANTHER" id="PTHR46268">
    <property type="entry name" value="STRESS RESPONSE PROTEIN NHAX"/>
    <property type="match status" value="1"/>
</dbReference>
<evidence type="ECO:0000256" key="1">
    <source>
        <dbReference type="ARBA" id="ARBA00008791"/>
    </source>
</evidence>
<feature type="domain" description="UspA" evidence="2">
    <location>
        <begin position="9"/>
        <end position="142"/>
    </location>
</feature>
<dbReference type="EMBL" id="JBAPLV010000030">
    <property type="protein sequence ID" value="MEI4280846.1"/>
    <property type="molecule type" value="Genomic_DNA"/>
</dbReference>
<evidence type="ECO:0000313" key="3">
    <source>
        <dbReference type="EMBL" id="MEI4280846.1"/>
    </source>
</evidence>
<reference evidence="3 4" key="1">
    <citation type="submission" date="2024-03" db="EMBL/GenBank/DDBJ databases">
        <title>Draft genome sequence of Klenkia terrae.</title>
        <authorList>
            <person name="Duangmal K."/>
            <person name="Chantavorakit T."/>
        </authorList>
    </citation>
    <scope>NUCLEOTIDE SEQUENCE [LARGE SCALE GENOMIC DNA]</scope>
    <source>
        <strain evidence="3 4">JCM 17786</strain>
    </source>
</reference>
<dbReference type="InterPro" id="IPR014729">
    <property type="entry name" value="Rossmann-like_a/b/a_fold"/>
</dbReference>
<sequence>MGVSPPPSVVVGVDSGPASTAAAREGAAQARRRLLPLHLVAGAPSILTVIPSGGAGGITAALEVGARALQQRLAVLQDELTVACPALRVTAEYTTGSAEQVLARRAGPEGRIVVGGSSTGSRPTLGRVAGRLVRDAPCPVLVHRAGGDPTGPVVVGVDCRPGTAELIGAAVDEACVRGSSLVVLHAWRVHGTGPSSAAPPEHSVAQAEADLLERLVADVRTGHPAVPVELVLRPGTAADRLLEAAESAAVLVLGRHGLRPRVPARRTSGWVLDRVGCPVLVVPVGADVRRPRGVVRARTSAR</sequence>